<name>A0A0A5G060_9BACI</name>
<dbReference type="AlphaFoldDB" id="A0A0A5G060"/>
<evidence type="ECO:0000313" key="2">
    <source>
        <dbReference type="Proteomes" id="UP000030401"/>
    </source>
</evidence>
<comment type="caution">
    <text evidence="1">The sequence shown here is derived from an EMBL/GenBank/DDBJ whole genome shotgun (WGS) entry which is preliminary data.</text>
</comment>
<evidence type="ECO:0000313" key="1">
    <source>
        <dbReference type="EMBL" id="KGX84468.1"/>
    </source>
</evidence>
<organism evidence="1 2">
    <name type="scientific">Pontibacillus litoralis JSM 072002</name>
    <dbReference type="NCBI Taxonomy" id="1385512"/>
    <lineage>
        <taxon>Bacteria</taxon>
        <taxon>Bacillati</taxon>
        <taxon>Bacillota</taxon>
        <taxon>Bacilli</taxon>
        <taxon>Bacillales</taxon>
        <taxon>Bacillaceae</taxon>
        <taxon>Pontibacillus</taxon>
    </lineage>
</organism>
<accession>A0A0A5G060</accession>
<protein>
    <submittedName>
        <fullName evidence="1">Uncharacterized protein</fullName>
    </submittedName>
</protein>
<keyword evidence="2" id="KW-1185">Reference proteome</keyword>
<dbReference type="EMBL" id="AVPG01000038">
    <property type="protein sequence ID" value="KGX84468.1"/>
    <property type="molecule type" value="Genomic_DNA"/>
</dbReference>
<sequence length="43" mass="5416">MKKRKPKWFLLFRFEGEQKVFIYEPLKKYELNARKRQGWKVLG</sequence>
<dbReference type="Proteomes" id="UP000030401">
    <property type="component" value="Unassembled WGS sequence"/>
</dbReference>
<gene>
    <name evidence="1" type="ORF">N784_13475</name>
</gene>
<dbReference type="RefSeq" id="WP_269745344.1">
    <property type="nucleotide sequence ID" value="NZ_AVPG01000038.1"/>
</dbReference>
<proteinExistence type="predicted"/>
<reference evidence="1 2" key="1">
    <citation type="submission" date="2013-08" db="EMBL/GenBank/DDBJ databases">
        <authorList>
            <person name="Huang J."/>
            <person name="Wang G."/>
        </authorList>
    </citation>
    <scope>NUCLEOTIDE SEQUENCE [LARGE SCALE GENOMIC DNA]</scope>
    <source>
        <strain evidence="1 2">JSM 072002</strain>
    </source>
</reference>